<proteinExistence type="predicted"/>
<name>A0A8D8UEW5_9HEMI</name>
<evidence type="ECO:0000256" key="1">
    <source>
        <dbReference type="SAM" id="MobiDB-lite"/>
    </source>
</evidence>
<feature type="region of interest" description="Disordered" evidence="1">
    <location>
        <begin position="1"/>
        <end position="55"/>
    </location>
</feature>
<protein>
    <submittedName>
        <fullName evidence="2">Uncharacterized protein</fullName>
    </submittedName>
</protein>
<dbReference type="EMBL" id="HBUF01341920">
    <property type="protein sequence ID" value="CAG6704724.1"/>
    <property type="molecule type" value="Transcribed_RNA"/>
</dbReference>
<reference evidence="2" key="1">
    <citation type="submission" date="2021-05" db="EMBL/GenBank/DDBJ databases">
        <authorList>
            <person name="Alioto T."/>
            <person name="Alioto T."/>
            <person name="Gomez Garrido J."/>
        </authorList>
    </citation>
    <scope>NUCLEOTIDE SEQUENCE</scope>
</reference>
<accession>A0A8D8UEW5</accession>
<sequence>MSMTRHHHINTSSSSTGGGGSGNIDALLEDLQRSVSRPGSSLGGPLTNGYSNANGNVITTGFREFAKTTRSEKNGQPAETNKEYHIEYLNPSNTTTVMSETKGIPNFESFKNVEHQKHTLPVEDNSQLKSYKEVQKSHSHSTTRTQTKLKVIVFPEEVTSHSNTTLTNWIRY</sequence>
<dbReference type="AlphaFoldDB" id="A0A8D8UEW5"/>
<evidence type="ECO:0000313" key="2">
    <source>
        <dbReference type="EMBL" id="CAG6704724.1"/>
    </source>
</evidence>
<organism evidence="2">
    <name type="scientific">Cacopsylla melanoneura</name>
    <dbReference type="NCBI Taxonomy" id="428564"/>
    <lineage>
        <taxon>Eukaryota</taxon>
        <taxon>Metazoa</taxon>
        <taxon>Ecdysozoa</taxon>
        <taxon>Arthropoda</taxon>
        <taxon>Hexapoda</taxon>
        <taxon>Insecta</taxon>
        <taxon>Pterygota</taxon>
        <taxon>Neoptera</taxon>
        <taxon>Paraneoptera</taxon>
        <taxon>Hemiptera</taxon>
        <taxon>Sternorrhyncha</taxon>
        <taxon>Psylloidea</taxon>
        <taxon>Psyllidae</taxon>
        <taxon>Psyllinae</taxon>
        <taxon>Cacopsylla</taxon>
    </lineage>
</organism>